<comment type="caution">
    <text evidence="1">The sequence shown here is derived from an EMBL/GenBank/DDBJ whole genome shotgun (WGS) entry which is preliminary data.</text>
</comment>
<keyword evidence="2" id="KW-1185">Reference proteome</keyword>
<dbReference type="Proteomes" id="UP001150924">
    <property type="component" value="Unassembled WGS sequence"/>
</dbReference>
<accession>A0A9X3IZ36</accession>
<evidence type="ECO:0000313" key="1">
    <source>
        <dbReference type="EMBL" id="MCY1010182.1"/>
    </source>
</evidence>
<organism evidence="1 2">
    <name type="scientific">Nannocystis pusilla</name>
    <dbReference type="NCBI Taxonomy" id="889268"/>
    <lineage>
        <taxon>Bacteria</taxon>
        <taxon>Pseudomonadati</taxon>
        <taxon>Myxococcota</taxon>
        <taxon>Polyangia</taxon>
        <taxon>Nannocystales</taxon>
        <taxon>Nannocystaceae</taxon>
        <taxon>Nannocystis</taxon>
    </lineage>
</organism>
<evidence type="ECO:0000313" key="2">
    <source>
        <dbReference type="Proteomes" id="UP001150924"/>
    </source>
</evidence>
<dbReference type="EMBL" id="JAPNKE010000002">
    <property type="protein sequence ID" value="MCY1010182.1"/>
    <property type="molecule type" value="Genomic_DNA"/>
</dbReference>
<name>A0A9X3IZ36_9BACT</name>
<dbReference type="RefSeq" id="WP_267773031.1">
    <property type="nucleotide sequence ID" value="NZ_JAPNKE010000002.1"/>
</dbReference>
<sequence length="356" mass="38867">MVSTLGGTVAFVDRADEAVLSGPELVVGLGVGAFEHARLYAHLTGRACEFAEDLERLAAFPEAAVVVTTYAFVDERLLDQLYDRYPLTSAPGLIFSYDDADLSLQVLTRAAALHCSHRHFEYRRVDINTNIEFGAHMAPEFSIVGAQATPAEFRRALASNAGLLTLYSHSDGIDAYLRDGLVLCPMEGADLDVQPAPSCVVTGYCQRCSRPMSEVLGTETLLHPRAVKAHVLVYCVCWGLYPSQHMYSPAYALSRRLLESFTVGALVTSWEINIQRLPLTARLFHDVARGLPLGEALARHLSSPEARGNYHKLCLIGDPGVRLEPLDVPDPLAGVQAFQNPRHRRHAASRGSPCCG</sequence>
<protein>
    <submittedName>
        <fullName evidence="1">Uncharacterized protein</fullName>
    </submittedName>
</protein>
<gene>
    <name evidence="1" type="ORF">OV079_32375</name>
</gene>
<dbReference type="AlphaFoldDB" id="A0A9X3IZ36"/>
<proteinExistence type="predicted"/>
<reference evidence="1" key="1">
    <citation type="submission" date="2022-11" db="EMBL/GenBank/DDBJ databases">
        <title>Minimal conservation of predation-associated metabolite biosynthetic gene clusters underscores biosynthetic potential of Myxococcota including descriptions for ten novel species: Archangium lansinium sp. nov., Myxococcus landrumus sp. nov., Nannocystis bai.</title>
        <authorList>
            <person name="Ahearne A."/>
            <person name="Stevens C."/>
            <person name="Phillips K."/>
        </authorList>
    </citation>
    <scope>NUCLEOTIDE SEQUENCE</scope>
    <source>
        <strain evidence="1">Na p29</strain>
    </source>
</reference>